<evidence type="ECO:0000313" key="4">
    <source>
        <dbReference type="EMBL" id="GIN62240.1"/>
    </source>
</evidence>
<evidence type="ECO:0000259" key="3">
    <source>
        <dbReference type="PROSITE" id="PS50983"/>
    </source>
</evidence>
<dbReference type="EMBL" id="BORC01000003">
    <property type="protein sequence ID" value="GIN62240.1"/>
    <property type="molecule type" value="Genomic_DNA"/>
</dbReference>
<evidence type="ECO:0000313" key="5">
    <source>
        <dbReference type="Proteomes" id="UP000682111"/>
    </source>
</evidence>
<dbReference type="OrthoDB" id="66025at2"/>
<dbReference type="SUPFAM" id="SSF53807">
    <property type="entry name" value="Helical backbone' metal receptor"/>
    <property type="match status" value="1"/>
</dbReference>
<feature type="chain" id="PRO_5039085662" evidence="2">
    <location>
        <begin position="21"/>
        <end position="374"/>
    </location>
</feature>
<dbReference type="AlphaFoldDB" id="A0A920BTJ6"/>
<organism evidence="4 5">
    <name type="scientific">Robertmurraya siralis</name>
    <dbReference type="NCBI Taxonomy" id="77777"/>
    <lineage>
        <taxon>Bacteria</taxon>
        <taxon>Bacillati</taxon>
        <taxon>Bacillota</taxon>
        <taxon>Bacilli</taxon>
        <taxon>Bacillales</taxon>
        <taxon>Bacillaceae</taxon>
        <taxon>Robertmurraya</taxon>
    </lineage>
</organism>
<dbReference type="PANTHER" id="PTHR30535:SF34">
    <property type="entry name" value="MOLYBDATE-BINDING PROTEIN MOLA"/>
    <property type="match status" value="1"/>
</dbReference>
<dbReference type="Gene3D" id="1.20.58.2180">
    <property type="match status" value="1"/>
</dbReference>
<dbReference type="PROSITE" id="PS51257">
    <property type="entry name" value="PROKAR_LIPOPROTEIN"/>
    <property type="match status" value="1"/>
</dbReference>
<feature type="signal peptide" evidence="2">
    <location>
        <begin position="1"/>
        <end position="20"/>
    </location>
</feature>
<reference evidence="4" key="1">
    <citation type="submission" date="2021-03" db="EMBL/GenBank/DDBJ databases">
        <title>Antimicrobial resistance genes in bacteria isolated from Japanese honey, and their potential for conferring macrolide and lincosamide resistance in the American foulbrood pathogen Paenibacillus larvae.</title>
        <authorList>
            <person name="Okamoto M."/>
            <person name="Kumagai M."/>
            <person name="Kanamori H."/>
            <person name="Takamatsu D."/>
        </authorList>
    </citation>
    <scope>NUCLEOTIDE SEQUENCE</scope>
    <source>
        <strain evidence="4">J27TS8</strain>
    </source>
</reference>
<dbReference type="Gene3D" id="3.40.50.1980">
    <property type="entry name" value="Nitrogenase molybdenum iron protein domain"/>
    <property type="match status" value="2"/>
</dbReference>
<dbReference type="RefSeq" id="WP_137743880.1">
    <property type="nucleotide sequence ID" value="NZ_BORC01000003.1"/>
</dbReference>
<keyword evidence="2" id="KW-0732">Signal</keyword>
<comment type="caution">
    <text evidence="4">The sequence shown here is derived from an EMBL/GenBank/DDBJ whole genome shotgun (WGS) entry which is preliminary data.</text>
</comment>
<dbReference type="InterPro" id="IPR050902">
    <property type="entry name" value="ABC_Transporter_SBP"/>
</dbReference>
<proteinExistence type="inferred from homology"/>
<evidence type="ECO:0000256" key="1">
    <source>
        <dbReference type="ARBA" id="ARBA00008814"/>
    </source>
</evidence>
<name>A0A920BTJ6_9BACI</name>
<dbReference type="Pfam" id="PF01497">
    <property type="entry name" value="Peripla_BP_2"/>
    <property type="match status" value="1"/>
</dbReference>
<dbReference type="PROSITE" id="PS50983">
    <property type="entry name" value="FE_B12_PBP"/>
    <property type="match status" value="1"/>
</dbReference>
<dbReference type="InterPro" id="IPR002491">
    <property type="entry name" value="ABC_transptr_periplasmic_BD"/>
</dbReference>
<dbReference type="PANTHER" id="PTHR30535">
    <property type="entry name" value="VITAMIN B12-BINDING PROTEIN"/>
    <property type="match status" value="1"/>
</dbReference>
<dbReference type="Proteomes" id="UP000682111">
    <property type="component" value="Unassembled WGS sequence"/>
</dbReference>
<accession>A0A920BTJ6</accession>
<protein>
    <submittedName>
        <fullName evidence="4">ABC transporter substrate-binding protein</fullName>
    </submittedName>
</protein>
<sequence length="374" mass="41629">MKKNVVLFCIAILMMSLLFACSKSATNNIENRENQNVKTEKTGEAGSETFQFTDSVGRSVELPANIEKIVPSAGLAQMVLYTIAPEKLAGLATALSDEQKEFVNEEYWSLPVFGQFHGDNFNLEAIVSIDPDVIIDIGEAKSDIKESMDEIQEKTGIPTIFIEATLDSTPEMYKTLGKLLKEEERAAKLAAFTEEILDLAETNKGLITDKNRVSLYYGSGDKGLNTNAAGSFHLEILDYLGIENAAVLDEIASKGGGNEISMEQLMIWNPDIILLNDKNVFENVASGKEPSWQELTAVQNGQVYLVPNAPYNWIGFPPSVNRIIGMNWLGNLVYPELYAYDLKEKVKEYYSLFYHYELTDEEAKQLLDQATKGD</sequence>
<feature type="domain" description="Fe/B12 periplasmic-binding" evidence="3">
    <location>
        <begin position="58"/>
        <end position="337"/>
    </location>
</feature>
<gene>
    <name evidence="4" type="ORF">J27TS8_22330</name>
</gene>
<evidence type="ECO:0000256" key="2">
    <source>
        <dbReference type="SAM" id="SignalP"/>
    </source>
</evidence>
<comment type="similarity">
    <text evidence="1">Belongs to the bacterial solute-binding protein 8 family.</text>
</comment>
<keyword evidence="5" id="KW-1185">Reference proteome</keyword>